<dbReference type="KEGG" id="daw:HS1_002210"/>
<keyword evidence="8" id="KW-0966">Cell projection</keyword>
<dbReference type="InterPro" id="IPR006664">
    <property type="entry name" value="OMP_bac"/>
</dbReference>
<dbReference type="RefSeq" id="WP_066065404.1">
    <property type="nucleotide sequence ID" value="NZ_CP013015.1"/>
</dbReference>
<dbReference type="CDD" id="cd07185">
    <property type="entry name" value="OmpA_C-like"/>
    <property type="match status" value="1"/>
</dbReference>
<protein>
    <submittedName>
        <fullName evidence="8">Flagellar motor protein MotB</fullName>
    </submittedName>
</protein>
<evidence type="ECO:0000256" key="4">
    <source>
        <dbReference type="PROSITE-ProRule" id="PRU00473"/>
    </source>
</evidence>
<proteinExistence type="predicted"/>
<dbReference type="AlphaFoldDB" id="A0A7U4QMC2"/>
<dbReference type="GO" id="GO:0009279">
    <property type="term" value="C:cell outer membrane"/>
    <property type="evidence" value="ECO:0007669"/>
    <property type="project" value="UniProtKB-SubCell"/>
</dbReference>
<organism evidence="8 9">
    <name type="scientific">Desulfofervidus auxilii</name>
    <dbReference type="NCBI Taxonomy" id="1621989"/>
    <lineage>
        <taxon>Bacteria</taxon>
        <taxon>Pseudomonadati</taxon>
        <taxon>Thermodesulfobacteriota</taxon>
        <taxon>Candidatus Desulfofervidia</taxon>
        <taxon>Candidatus Desulfofervidales</taxon>
        <taxon>Candidatus Desulfofervidaceae</taxon>
        <taxon>Candidatus Desulfofervidus</taxon>
    </lineage>
</organism>
<keyword evidence="8" id="KW-0969">Cilium</keyword>
<evidence type="ECO:0000256" key="1">
    <source>
        <dbReference type="ARBA" id="ARBA00004442"/>
    </source>
</evidence>
<dbReference type="PANTHER" id="PTHR30329">
    <property type="entry name" value="STATOR ELEMENT OF FLAGELLAR MOTOR COMPLEX"/>
    <property type="match status" value="1"/>
</dbReference>
<dbReference type="InterPro" id="IPR050330">
    <property type="entry name" value="Bact_OuterMem_StrucFunc"/>
</dbReference>
<keyword evidence="9" id="KW-1185">Reference proteome</keyword>
<feature type="chain" id="PRO_5031281289" evidence="6">
    <location>
        <begin position="25"/>
        <end position="278"/>
    </location>
</feature>
<keyword evidence="2 4" id="KW-0472">Membrane</keyword>
<feature type="domain" description="OmpA-like" evidence="7">
    <location>
        <begin position="163"/>
        <end position="278"/>
    </location>
</feature>
<dbReference type="Gene3D" id="3.30.1330.60">
    <property type="entry name" value="OmpA-like domain"/>
    <property type="match status" value="1"/>
</dbReference>
<evidence type="ECO:0000256" key="5">
    <source>
        <dbReference type="SAM" id="MobiDB-lite"/>
    </source>
</evidence>
<sequence>MNSFKRIVSLIGVLLFVFSGIVFAQEDAKGCKDHPMFTRMPNFYIENCKEYDFDQAEFVDEKGNEIKVEGKYHWLEYYIKEGHKSPSELAIMRNYENAIKKIGGVVVKESGGIAYLKLNKEGKTFWAIVFPRGSGTYYELTVVEKAEMAQEVVADAKSLMSDIQSTGHASVYGIYFDFNKADVKPESEAAIKEIAKLLHQNKGLKLYVVGHTDNVGKLDYNMKLSKARADAVLKELVMKYKVSAQRLKAYGVGSLAPVASNKSDEGRAKNRRVELVER</sequence>
<keyword evidence="3" id="KW-0998">Cell outer membrane</keyword>
<keyword evidence="6" id="KW-0732">Signal</keyword>
<feature type="compositionally biased region" description="Basic and acidic residues" evidence="5">
    <location>
        <begin position="262"/>
        <end position="278"/>
    </location>
</feature>
<dbReference type="Pfam" id="PF00691">
    <property type="entry name" value="OmpA"/>
    <property type="match status" value="1"/>
</dbReference>
<comment type="subcellular location">
    <subcellularLocation>
        <location evidence="1">Cell outer membrane</location>
    </subcellularLocation>
</comment>
<evidence type="ECO:0000256" key="2">
    <source>
        <dbReference type="ARBA" id="ARBA00023136"/>
    </source>
</evidence>
<accession>A0A7U4QMC2</accession>
<dbReference type="PRINTS" id="PR01021">
    <property type="entry name" value="OMPADOMAIN"/>
</dbReference>
<dbReference type="InterPro" id="IPR036737">
    <property type="entry name" value="OmpA-like_sf"/>
</dbReference>
<evidence type="ECO:0000256" key="3">
    <source>
        <dbReference type="ARBA" id="ARBA00023237"/>
    </source>
</evidence>
<dbReference type="PANTHER" id="PTHR30329:SF21">
    <property type="entry name" value="LIPOPROTEIN YIAD-RELATED"/>
    <property type="match status" value="1"/>
</dbReference>
<dbReference type="Proteomes" id="UP000070560">
    <property type="component" value="Chromosome"/>
</dbReference>
<dbReference type="PROSITE" id="PS51123">
    <property type="entry name" value="OMPA_2"/>
    <property type="match status" value="1"/>
</dbReference>
<dbReference type="OrthoDB" id="9805566at2"/>
<dbReference type="EMBL" id="CP013015">
    <property type="protein sequence ID" value="AMM41996.1"/>
    <property type="molecule type" value="Genomic_DNA"/>
</dbReference>
<name>A0A7U4QMC2_DESA2</name>
<feature type="region of interest" description="Disordered" evidence="5">
    <location>
        <begin position="259"/>
        <end position="278"/>
    </location>
</feature>
<dbReference type="SUPFAM" id="SSF103088">
    <property type="entry name" value="OmpA-like"/>
    <property type="match status" value="1"/>
</dbReference>
<evidence type="ECO:0000313" key="9">
    <source>
        <dbReference type="Proteomes" id="UP000070560"/>
    </source>
</evidence>
<feature type="signal peptide" evidence="6">
    <location>
        <begin position="1"/>
        <end position="24"/>
    </location>
</feature>
<keyword evidence="8" id="KW-0282">Flagellum</keyword>
<evidence type="ECO:0000259" key="7">
    <source>
        <dbReference type="PROSITE" id="PS51123"/>
    </source>
</evidence>
<reference evidence="8 9" key="1">
    <citation type="submission" date="2015-10" db="EMBL/GenBank/DDBJ databases">
        <title>Candidatus Desulfofervidus auxilii, a hydrogenotrophic sulfate-reducing bacterium involved in the thermophilic anaerobic oxidation of methane.</title>
        <authorList>
            <person name="Krukenberg V."/>
            <person name="Richter M."/>
            <person name="Wegener G."/>
        </authorList>
    </citation>
    <scope>NUCLEOTIDE SEQUENCE [LARGE SCALE GENOMIC DNA]</scope>
    <source>
        <strain evidence="8 9">HS1</strain>
    </source>
</reference>
<evidence type="ECO:0000256" key="6">
    <source>
        <dbReference type="SAM" id="SignalP"/>
    </source>
</evidence>
<dbReference type="InterPro" id="IPR006665">
    <property type="entry name" value="OmpA-like"/>
</dbReference>
<evidence type="ECO:0000313" key="8">
    <source>
        <dbReference type="EMBL" id="AMM41996.1"/>
    </source>
</evidence>
<gene>
    <name evidence="8" type="ORF">HS1_002210</name>
</gene>